<sequence length="108" mass="12458">MLFDAALALTRVFRHSNWERRFRSLATFSRQTFKYKFVGGFSHLVLVGYGYINNRHCQSAFLLLVLAYRWLFAFWPSHPRQRCCYIAAFLLLVLASAASLPSGHLTPA</sequence>
<accession>A0ACC0XWR6</accession>
<dbReference type="Proteomes" id="UP001163603">
    <property type="component" value="Chromosome 10"/>
</dbReference>
<dbReference type="EMBL" id="CM047745">
    <property type="protein sequence ID" value="KAJ0024723.1"/>
    <property type="molecule type" value="Genomic_DNA"/>
</dbReference>
<keyword evidence="2" id="KW-1185">Reference proteome</keyword>
<evidence type="ECO:0000313" key="2">
    <source>
        <dbReference type="Proteomes" id="UP001163603"/>
    </source>
</evidence>
<protein>
    <submittedName>
        <fullName evidence="1">Uncharacterized protein</fullName>
    </submittedName>
</protein>
<reference evidence="2" key="1">
    <citation type="journal article" date="2023" name="G3 (Bethesda)">
        <title>Genome assembly and association tests identify interacting loci associated with vigor, precocity, and sex in interspecific pistachio rootstocks.</title>
        <authorList>
            <person name="Palmer W."/>
            <person name="Jacygrad E."/>
            <person name="Sagayaradj S."/>
            <person name="Cavanaugh K."/>
            <person name="Han R."/>
            <person name="Bertier L."/>
            <person name="Beede B."/>
            <person name="Kafkas S."/>
            <person name="Golino D."/>
            <person name="Preece J."/>
            <person name="Michelmore R."/>
        </authorList>
    </citation>
    <scope>NUCLEOTIDE SEQUENCE [LARGE SCALE GENOMIC DNA]</scope>
</reference>
<name>A0ACC0XWR6_9ROSI</name>
<comment type="caution">
    <text evidence="1">The sequence shown here is derived from an EMBL/GenBank/DDBJ whole genome shotgun (WGS) entry which is preliminary data.</text>
</comment>
<evidence type="ECO:0000313" key="1">
    <source>
        <dbReference type="EMBL" id="KAJ0024723.1"/>
    </source>
</evidence>
<gene>
    <name evidence="1" type="ORF">Pint_06827</name>
</gene>
<proteinExistence type="predicted"/>
<organism evidence="1 2">
    <name type="scientific">Pistacia integerrima</name>
    <dbReference type="NCBI Taxonomy" id="434235"/>
    <lineage>
        <taxon>Eukaryota</taxon>
        <taxon>Viridiplantae</taxon>
        <taxon>Streptophyta</taxon>
        <taxon>Embryophyta</taxon>
        <taxon>Tracheophyta</taxon>
        <taxon>Spermatophyta</taxon>
        <taxon>Magnoliopsida</taxon>
        <taxon>eudicotyledons</taxon>
        <taxon>Gunneridae</taxon>
        <taxon>Pentapetalae</taxon>
        <taxon>rosids</taxon>
        <taxon>malvids</taxon>
        <taxon>Sapindales</taxon>
        <taxon>Anacardiaceae</taxon>
        <taxon>Pistacia</taxon>
    </lineage>
</organism>